<protein>
    <recommendedName>
        <fullName evidence="3">DNA-binding protein</fullName>
    </recommendedName>
</protein>
<comment type="caution">
    <text evidence="1">The sequence shown here is derived from an EMBL/GenBank/DDBJ whole genome shotgun (WGS) entry which is preliminary data.</text>
</comment>
<evidence type="ECO:0000313" key="1">
    <source>
        <dbReference type="EMBL" id="MCS4534272.1"/>
    </source>
</evidence>
<dbReference type="RefSeq" id="WP_259292058.1">
    <property type="nucleotide sequence ID" value="NZ_JANUXW010000007.1"/>
</dbReference>
<accession>A0ABT2FDL4</accession>
<proteinExistence type="predicted"/>
<organism evidence="1 2">
    <name type="scientific">Neisseria montereyensis</name>
    <dbReference type="NCBI Taxonomy" id="2973938"/>
    <lineage>
        <taxon>Bacteria</taxon>
        <taxon>Pseudomonadati</taxon>
        <taxon>Pseudomonadota</taxon>
        <taxon>Betaproteobacteria</taxon>
        <taxon>Neisseriales</taxon>
        <taxon>Neisseriaceae</taxon>
        <taxon>Neisseria</taxon>
    </lineage>
</organism>
<gene>
    <name evidence="1" type="ORF">NXS09_08165</name>
</gene>
<keyword evidence="2" id="KW-1185">Reference proteome</keyword>
<name>A0ABT2FDL4_9NEIS</name>
<evidence type="ECO:0000313" key="2">
    <source>
        <dbReference type="Proteomes" id="UP001166947"/>
    </source>
</evidence>
<evidence type="ECO:0008006" key="3">
    <source>
        <dbReference type="Google" id="ProtNLM"/>
    </source>
</evidence>
<reference evidence="1" key="1">
    <citation type="submission" date="2022-08" db="EMBL/GenBank/DDBJ databases">
        <authorList>
            <person name="Volokhov D.V."/>
            <person name="Furtak V.A."/>
            <person name="Zagorodnyaya T.A."/>
        </authorList>
    </citation>
    <scope>NUCLEOTIDE SEQUENCE</scope>
    <source>
        <strain evidence="1">CSL10203-ORH2</strain>
    </source>
</reference>
<sequence length="46" mass="5226">MEAKKFTDKQIAEALGDSNRLEWLVKRGGAEFSVAIDDAREDWEAK</sequence>
<dbReference type="Proteomes" id="UP001166947">
    <property type="component" value="Unassembled WGS sequence"/>
</dbReference>
<reference evidence="1" key="2">
    <citation type="journal article" date="2023" name="Curr. Microbiol.">
        <title>Neisseria montereyensis sp. nov., Isolated from Oropharynx of California Sea Lion (Zalophus californianus): Genomic, Phylogenetic, and Phenotypic Study.</title>
        <authorList>
            <person name="Volokhov D.V."/>
            <person name="Zagorodnyaya T.A."/>
            <person name="Furtak V.A."/>
            <person name="Nattanmai G."/>
            <person name="Randall L."/>
            <person name="Jose S."/>
            <person name="Gao Y."/>
            <person name="Gulland F.M."/>
            <person name="Eisenberg T."/>
            <person name="Delmonte P."/>
            <person name="Blom J."/>
            <person name="Mitchell K.K."/>
        </authorList>
    </citation>
    <scope>NUCLEOTIDE SEQUENCE</scope>
    <source>
        <strain evidence="1">CSL10203-ORH2</strain>
    </source>
</reference>
<dbReference type="EMBL" id="JANUXW010000007">
    <property type="protein sequence ID" value="MCS4534272.1"/>
    <property type="molecule type" value="Genomic_DNA"/>
</dbReference>